<dbReference type="EMBL" id="JAPDDR010000003">
    <property type="protein sequence ID" value="MCW1913183.1"/>
    <property type="molecule type" value="Genomic_DNA"/>
</dbReference>
<proteinExistence type="predicted"/>
<accession>A0ABT3G020</accession>
<keyword evidence="3" id="KW-1185">Reference proteome</keyword>
<name>A0ABT3G020_9BACT</name>
<evidence type="ECO:0000313" key="2">
    <source>
        <dbReference type="EMBL" id="MCW1913183.1"/>
    </source>
</evidence>
<dbReference type="Gene3D" id="3.30.2310.20">
    <property type="entry name" value="RelE-like"/>
    <property type="match status" value="1"/>
</dbReference>
<dbReference type="Pfam" id="PF05016">
    <property type="entry name" value="ParE_toxin"/>
    <property type="match status" value="1"/>
</dbReference>
<organism evidence="2 3">
    <name type="scientific">Luteolibacter rhizosphaerae</name>
    <dbReference type="NCBI Taxonomy" id="2989719"/>
    <lineage>
        <taxon>Bacteria</taxon>
        <taxon>Pseudomonadati</taxon>
        <taxon>Verrucomicrobiota</taxon>
        <taxon>Verrucomicrobiia</taxon>
        <taxon>Verrucomicrobiales</taxon>
        <taxon>Verrucomicrobiaceae</taxon>
        <taxon>Luteolibacter</taxon>
    </lineage>
</organism>
<evidence type="ECO:0000256" key="1">
    <source>
        <dbReference type="ARBA" id="ARBA00022649"/>
    </source>
</evidence>
<comment type="caution">
    <text evidence="2">The sequence shown here is derived from an EMBL/GenBank/DDBJ whole genome shotgun (WGS) entry which is preliminary data.</text>
</comment>
<gene>
    <name evidence="2" type="ORF">OJ996_06350</name>
</gene>
<keyword evidence="1" id="KW-1277">Toxin-antitoxin system</keyword>
<dbReference type="Proteomes" id="UP001165653">
    <property type="component" value="Unassembled WGS sequence"/>
</dbReference>
<reference evidence="2" key="1">
    <citation type="submission" date="2022-10" db="EMBL/GenBank/DDBJ databases">
        <title>Luteolibacter sp. GHJ8, whole genome shotgun sequencing project.</title>
        <authorList>
            <person name="Zhao G."/>
            <person name="Shen L."/>
        </authorList>
    </citation>
    <scope>NUCLEOTIDE SEQUENCE</scope>
    <source>
        <strain evidence="2">GHJ8</strain>
    </source>
</reference>
<evidence type="ECO:0000313" key="3">
    <source>
        <dbReference type="Proteomes" id="UP001165653"/>
    </source>
</evidence>
<protein>
    <submittedName>
        <fullName evidence="2">Type II toxin-antitoxin system RelE/ParE family toxin</fullName>
    </submittedName>
</protein>
<dbReference type="InterPro" id="IPR035093">
    <property type="entry name" value="RelE/ParE_toxin_dom_sf"/>
</dbReference>
<sequence>MKSVRLTRQAGEDLATAVEFYDLQEPGAGDLLFNAVFRQLRRLERLHGFHGKRHGFHKVLVKDFPHAIYYDILDRNEVIVVAILDGRRAPSSIREEIRTRKRDQA</sequence>
<dbReference type="RefSeq" id="WP_264512381.1">
    <property type="nucleotide sequence ID" value="NZ_JAPDDR010000003.1"/>
</dbReference>
<dbReference type="InterPro" id="IPR007712">
    <property type="entry name" value="RelE/ParE_toxin"/>
</dbReference>